<keyword evidence="4" id="KW-0808">Transferase</keyword>
<evidence type="ECO:0000313" key="5">
    <source>
        <dbReference type="Proteomes" id="UP000671914"/>
    </source>
</evidence>
<feature type="transmembrane region" description="Helical" evidence="1">
    <location>
        <begin position="82"/>
        <end position="101"/>
    </location>
</feature>
<reference evidence="4" key="1">
    <citation type="submission" date="2021-03" db="EMBL/GenBank/DDBJ databases">
        <title>Agromyces archimandritus sp. nov., isolated from the cockroach Archimandrita tessellata.</title>
        <authorList>
            <person name="Guzman J."/>
            <person name="Ortuzar M."/>
            <person name="Poehlein A."/>
            <person name="Daniel R."/>
            <person name="Trujillo M."/>
            <person name="Vilcinskas A."/>
        </authorList>
    </citation>
    <scope>NUCLEOTIDE SEQUENCE</scope>
    <source>
        <strain evidence="4">G127AT</strain>
    </source>
</reference>
<feature type="domain" description="SGNH" evidence="3">
    <location>
        <begin position="450"/>
        <end position="661"/>
    </location>
</feature>
<dbReference type="InterPro" id="IPR050879">
    <property type="entry name" value="Acyltransferase_3"/>
</dbReference>
<dbReference type="Pfam" id="PF01757">
    <property type="entry name" value="Acyl_transf_3"/>
    <property type="match status" value="1"/>
</dbReference>
<evidence type="ECO:0000259" key="2">
    <source>
        <dbReference type="Pfam" id="PF01757"/>
    </source>
</evidence>
<dbReference type="AlphaFoldDB" id="A0A975FMN3"/>
<dbReference type="GO" id="GO:0016747">
    <property type="term" value="F:acyltransferase activity, transferring groups other than amino-acyl groups"/>
    <property type="evidence" value="ECO:0007669"/>
    <property type="project" value="InterPro"/>
</dbReference>
<keyword evidence="4" id="KW-0012">Acyltransferase</keyword>
<feature type="transmembrane region" description="Helical" evidence="1">
    <location>
        <begin position="240"/>
        <end position="256"/>
    </location>
</feature>
<dbReference type="PANTHER" id="PTHR23028:SF53">
    <property type="entry name" value="ACYL_TRANSF_3 DOMAIN-CONTAINING PROTEIN"/>
    <property type="match status" value="1"/>
</dbReference>
<dbReference type="EMBL" id="CP071696">
    <property type="protein sequence ID" value="QTX05250.1"/>
    <property type="molecule type" value="Genomic_DNA"/>
</dbReference>
<organism evidence="4 5">
    <name type="scientific">Agromyces archimandritae</name>
    <dbReference type="NCBI Taxonomy" id="2781962"/>
    <lineage>
        <taxon>Bacteria</taxon>
        <taxon>Bacillati</taxon>
        <taxon>Actinomycetota</taxon>
        <taxon>Actinomycetes</taxon>
        <taxon>Micrococcales</taxon>
        <taxon>Microbacteriaceae</taxon>
        <taxon>Agromyces</taxon>
    </lineage>
</organism>
<keyword evidence="1" id="KW-0812">Transmembrane</keyword>
<evidence type="ECO:0000313" key="4">
    <source>
        <dbReference type="EMBL" id="QTX05250.1"/>
    </source>
</evidence>
<feature type="transmembrane region" description="Helical" evidence="1">
    <location>
        <begin position="150"/>
        <end position="169"/>
    </location>
</feature>
<gene>
    <name evidence="4" type="ORF">G127AT_03200</name>
</gene>
<dbReference type="GO" id="GO:0016020">
    <property type="term" value="C:membrane"/>
    <property type="evidence" value="ECO:0007669"/>
    <property type="project" value="TreeGrafter"/>
</dbReference>
<feature type="transmembrane region" description="Helical" evidence="1">
    <location>
        <begin position="262"/>
        <end position="280"/>
    </location>
</feature>
<feature type="transmembrane region" description="Helical" evidence="1">
    <location>
        <begin position="368"/>
        <end position="388"/>
    </location>
</feature>
<dbReference type="RefSeq" id="WP_210899713.1">
    <property type="nucleotide sequence ID" value="NZ_CP071696.1"/>
</dbReference>
<keyword evidence="1" id="KW-0472">Membrane</keyword>
<feature type="transmembrane region" description="Helical" evidence="1">
    <location>
        <begin position="300"/>
        <end position="322"/>
    </location>
</feature>
<proteinExistence type="predicted"/>
<feature type="transmembrane region" description="Helical" evidence="1">
    <location>
        <begin position="46"/>
        <end position="62"/>
    </location>
</feature>
<feature type="transmembrane region" description="Helical" evidence="1">
    <location>
        <begin position="176"/>
        <end position="194"/>
    </location>
</feature>
<accession>A0A975FMN3</accession>
<dbReference type="GO" id="GO:0009103">
    <property type="term" value="P:lipopolysaccharide biosynthetic process"/>
    <property type="evidence" value="ECO:0007669"/>
    <property type="project" value="TreeGrafter"/>
</dbReference>
<dbReference type="InterPro" id="IPR002656">
    <property type="entry name" value="Acyl_transf_3_dom"/>
</dbReference>
<evidence type="ECO:0000256" key="1">
    <source>
        <dbReference type="SAM" id="Phobius"/>
    </source>
</evidence>
<dbReference type="KEGG" id="aarc:G127AT_03200"/>
<dbReference type="InterPro" id="IPR043968">
    <property type="entry name" value="SGNH"/>
</dbReference>
<name>A0A975FMN3_9MICO</name>
<keyword evidence="1" id="KW-1133">Transmembrane helix</keyword>
<keyword evidence="5" id="KW-1185">Reference proteome</keyword>
<sequence>MPSAPGLPKPQTRRITEIEGLRGISLLLVVAFHLFGHGRVSGGVDVFLFVSGFLLTLSLLRWSHSGSRPGLARRYGRTLLRLVPATLVVLVFVAAMTVLVLPHSVWGPTWREIVASALFMENWELISSRLAYGAAGPETSPLQHFWSLSVQGQFFFVWPAVIAAVVLLARRIRMPAVAAITTLTLAGTAASFWYATAMNGREPIVAYFDSAARFWEIGAGALLAIVFTAIPRLHPTVRTVLGWGGIVLIIGSGFAIDGASAFPGPLALVPLSGAALVILASGEPTRFGADRILSWRPVEWVAGISYPLYLWHWPILIGYLAVRDQASVGAMGAIGVLALSIPAAWATRRWIIDPVLRRRERLSSRRSLLAPIGAIAVIVIAAGAAVAYESRDRPVIAADVQHPGALALAGADAPDGVDAVPALDAAFQDLPGLYSLGCVQNYRDQPEYSEVLVCDTTGDVDGSIEVVLTGGSHAQQWYDAVEQIASENGWRLTVIDKDGCRLTFEADTANQSCAEWGAAAIQIIGDLKPDAVITVSTRTDHHSAAETVSEKEVASWARLTAEGIQVIGIRDTPRFPWRIPECLEKHGDDPESCGRDRAEVFAATSPVQDAAGVPGSMAQLDLSDGFCSETRCEAVVGNTVAYRDDDHMTATYSRTLVPLLEEQLRGAVPGLFR</sequence>
<dbReference type="PANTHER" id="PTHR23028">
    <property type="entry name" value="ACETYLTRANSFERASE"/>
    <property type="match status" value="1"/>
</dbReference>
<feature type="transmembrane region" description="Helical" evidence="1">
    <location>
        <begin position="214"/>
        <end position="233"/>
    </location>
</feature>
<dbReference type="Proteomes" id="UP000671914">
    <property type="component" value="Chromosome"/>
</dbReference>
<feature type="transmembrane region" description="Helical" evidence="1">
    <location>
        <begin position="328"/>
        <end position="347"/>
    </location>
</feature>
<dbReference type="Pfam" id="PF19040">
    <property type="entry name" value="SGNH"/>
    <property type="match status" value="1"/>
</dbReference>
<evidence type="ECO:0000259" key="3">
    <source>
        <dbReference type="Pfam" id="PF19040"/>
    </source>
</evidence>
<protein>
    <submittedName>
        <fullName evidence="4">Acyltransferase</fullName>
    </submittedName>
</protein>
<feature type="domain" description="Acyltransferase 3" evidence="2">
    <location>
        <begin position="16"/>
        <end position="347"/>
    </location>
</feature>